<evidence type="ECO:0000313" key="2">
    <source>
        <dbReference type="EMBL" id="OAQ23175.1"/>
    </source>
</evidence>
<evidence type="ECO:0000256" key="1">
    <source>
        <dbReference type="SAM" id="MobiDB-lite"/>
    </source>
</evidence>
<feature type="region of interest" description="Disordered" evidence="1">
    <location>
        <begin position="254"/>
        <end position="325"/>
    </location>
</feature>
<sequence>MMESMKSGDCVARNKVKWYAHEWWGRRCCEKEGDEGRRRRFYTNKVTKSDLQPKKRLNCCNGGGDDGDMETLDDNVSAEVEVDIHISNSINKTLEVDLLNNQVQTQLADQDLELGTDMGHQVSLQGNEQTVNIQLDKGLNIGNNGTRSLGDADCILVRAVLVDDLTGVLANVGENDGLGVEVDLCVDNDAGFGIDLGGNLGDDDVGVRSEETLGDEVEFRVDIGADVDLEFCDGLGDYFGIDLDQRIDNRVDVDGDETATGQSGWGGSISSGGGGFNGRVGEGGGDEGLGISSVSAGQTAEGDDVSKASEETAETVGRGNGCGLG</sequence>
<name>A0A197JDI2_9FUNG</name>
<keyword evidence="3" id="KW-1185">Reference proteome</keyword>
<dbReference type="AlphaFoldDB" id="A0A197JDI2"/>
<protein>
    <submittedName>
        <fullName evidence="2">Uncharacterized protein</fullName>
    </submittedName>
</protein>
<accession>A0A197JDI2</accession>
<dbReference type="EMBL" id="KV442127">
    <property type="protein sequence ID" value="OAQ23175.1"/>
    <property type="molecule type" value="Genomic_DNA"/>
</dbReference>
<gene>
    <name evidence="2" type="ORF">K457DRAFT_887550</name>
</gene>
<dbReference type="Proteomes" id="UP000078512">
    <property type="component" value="Unassembled WGS sequence"/>
</dbReference>
<feature type="compositionally biased region" description="Gly residues" evidence="1">
    <location>
        <begin position="263"/>
        <end position="288"/>
    </location>
</feature>
<reference evidence="2 3" key="1">
    <citation type="submission" date="2016-05" db="EMBL/GenBank/DDBJ databases">
        <title>Genome sequencing reveals origins of a unique bacterial endosymbiosis in the earliest lineages of terrestrial Fungi.</title>
        <authorList>
            <consortium name="DOE Joint Genome Institute"/>
            <person name="Uehling J."/>
            <person name="Gryganskyi A."/>
            <person name="Hameed K."/>
            <person name="Tschaplinski T."/>
            <person name="Misztal P."/>
            <person name="Wu S."/>
            <person name="Desiro A."/>
            <person name="Vande Pol N."/>
            <person name="Du Z.-Y."/>
            <person name="Zienkiewicz A."/>
            <person name="Zienkiewicz K."/>
            <person name="Morin E."/>
            <person name="Tisserant E."/>
            <person name="Splivallo R."/>
            <person name="Hainaut M."/>
            <person name="Henrissat B."/>
            <person name="Ohm R."/>
            <person name="Kuo A."/>
            <person name="Yan J."/>
            <person name="Lipzen A."/>
            <person name="Nolan M."/>
            <person name="Labutti K."/>
            <person name="Barry K."/>
            <person name="Goldstein A."/>
            <person name="Labbe J."/>
            <person name="Schadt C."/>
            <person name="Tuskan G."/>
            <person name="Grigoriev I."/>
            <person name="Martin F."/>
            <person name="Vilgalys R."/>
            <person name="Bonito G."/>
        </authorList>
    </citation>
    <scope>NUCLEOTIDE SEQUENCE [LARGE SCALE GENOMIC DNA]</scope>
    <source>
        <strain evidence="2 3">AG-77</strain>
    </source>
</reference>
<evidence type="ECO:0000313" key="3">
    <source>
        <dbReference type="Proteomes" id="UP000078512"/>
    </source>
</evidence>
<proteinExistence type="predicted"/>
<organism evidence="2 3">
    <name type="scientific">Linnemannia elongata AG-77</name>
    <dbReference type="NCBI Taxonomy" id="1314771"/>
    <lineage>
        <taxon>Eukaryota</taxon>
        <taxon>Fungi</taxon>
        <taxon>Fungi incertae sedis</taxon>
        <taxon>Mucoromycota</taxon>
        <taxon>Mortierellomycotina</taxon>
        <taxon>Mortierellomycetes</taxon>
        <taxon>Mortierellales</taxon>
        <taxon>Mortierellaceae</taxon>
        <taxon>Linnemannia</taxon>
    </lineage>
</organism>